<keyword evidence="3 10" id="KW-0436">Ligase</keyword>
<dbReference type="GO" id="GO:0005524">
    <property type="term" value="F:ATP binding"/>
    <property type="evidence" value="ECO:0007669"/>
    <property type="project" value="UniProtKB-KW"/>
</dbReference>
<keyword evidence="13" id="KW-0808">Transferase</keyword>
<dbReference type="PROSITE" id="PS01234">
    <property type="entry name" value="GATB"/>
    <property type="match status" value="1"/>
</dbReference>
<dbReference type="InterPro" id="IPR023168">
    <property type="entry name" value="GatB_Yqey_C_2"/>
</dbReference>
<dbReference type="Proteomes" id="UP000230779">
    <property type="component" value="Unassembled WGS sequence"/>
</dbReference>
<evidence type="ECO:0000256" key="7">
    <source>
        <dbReference type="ARBA" id="ARBA00024799"/>
    </source>
</evidence>
<evidence type="ECO:0000313" key="14">
    <source>
        <dbReference type="Proteomes" id="UP000230779"/>
    </source>
</evidence>
<name>A0A2M7RJH5_9BACT</name>
<comment type="catalytic activity">
    <reaction evidence="8 10">
        <text>L-aspartyl-tRNA(Asn) + L-glutamine + ATP + H2O = L-asparaginyl-tRNA(Asn) + L-glutamate + ADP + phosphate + 2 H(+)</text>
        <dbReference type="Rhea" id="RHEA:14513"/>
        <dbReference type="Rhea" id="RHEA-COMP:9674"/>
        <dbReference type="Rhea" id="RHEA-COMP:9677"/>
        <dbReference type="ChEBI" id="CHEBI:15377"/>
        <dbReference type="ChEBI" id="CHEBI:15378"/>
        <dbReference type="ChEBI" id="CHEBI:29985"/>
        <dbReference type="ChEBI" id="CHEBI:30616"/>
        <dbReference type="ChEBI" id="CHEBI:43474"/>
        <dbReference type="ChEBI" id="CHEBI:58359"/>
        <dbReference type="ChEBI" id="CHEBI:78515"/>
        <dbReference type="ChEBI" id="CHEBI:78516"/>
        <dbReference type="ChEBI" id="CHEBI:456216"/>
    </reaction>
</comment>
<organism evidence="13 14">
    <name type="scientific">Candidatus Kerfeldbacteria bacterium CG_4_10_14_0_8_um_filter_42_10</name>
    <dbReference type="NCBI Taxonomy" id="2014248"/>
    <lineage>
        <taxon>Bacteria</taxon>
        <taxon>Candidatus Kerfeldiibacteriota</taxon>
    </lineage>
</organism>
<evidence type="ECO:0000259" key="12">
    <source>
        <dbReference type="SMART" id="SM00845"/>
    </source>
</evidence>
<evidence type="ECO:0000256" key="1">
    <source>
        <dbReference type="ARBA" id="ARBA00005306"/>
    </source>
</evidence>
<evidence type="ECO:0000256" key="6">
    <source>
        <dbReference type="ARBA" id="ARBA00022917"/>
    </source>
</evidence>
<dbReference type="Pfam" id="PF02934">
    <property type="entry name" value="GatB_N"/>
    <property type="match status" value="1"/>
</dbReference>
<dbReference type="PANTHER" id="PTHR11659:SF0">
    <property type="entry name" value="GLUTAMYL-TRNA(GLN) AMIDOTRANSFERASE SUBUNIT B, MITOCHONDRIAL"/>
    <property type="match status" value="1"/>
</dbReference>
<evidence type="ECO:0000256" key="2">
    <source>
        <dbReference type="ARBA" id="ARBA00011123"/>
    </source>
</evidence>
<dbReference type="InterPro" id="IPR004413">
    <property type="entry name" value="GatB"/>
</dbReference>
<proteinExistence type="inferred from homology"/>
<sequence>MNLEPIIGLEIHVQLKTKSKLFCNCRNAGDPDHPNTNICPVCLGHPGTLPVANYQAIEWALVAALALHCHINHNSRFDRKNYFYPDLSKGYQITQADQPIGLDGRLIITLGEQRKRIGITRLHLEEDSAKLVHPEKENYSLVDFNRAGTPLVEIVTEPDIKTPEEAKTFLQELRLIMQYLDISDADMEKGHLRCDANISLRPIGDKKYYPKTEVKNMNSFRSVERALKFEIERQKKLWEEGNPPSGQSTRGWDDKKGVTLEQRQKEESHDYRYFPEPDLPPVHFTKKQIEAVKEKLPELPDEKRKRFHLQLGIPYSQALVISVSKPLADFFEKTITELKAWVASKENKDCVDENIEKKLIKLTVNWITTEILKLLREYRKEPEELKITPENMAEFIAMVYKDEINSSAAQTVLKEMFEKGSDPSQIVEEKDLKQLSGGKEVEKIIARVISENADVVKTYQAGKQNALQFLIGQVMKETKGKVNPKIASESLIKMIKNDVNKQD</sequence>
<reference evidence="13 14" key="1">
    <citation type="submission" date="2017-09" db="EMBL/GenBank/DDBJ databases">
        <title>Depth-based differentiation of microbial function through sediment-hosted aquifers and enrichment of novel symbionts in the deep terrestrial subsurface.</title>
        <authorList>
            <person name="Probst A.J."/>
            <person name="Ladd B."/>
            <person name="Jarett J.K."/>
            <person name="Geller-Mcgrath D.E."/>
            <person name="Sieber C.M."/>
            <person name="Emerson J.B."/>
            <person name="Anantharaman K."/>
            <person name="Thomas B.C."/>
            <person name="Malmstrom R."/>
            <person name="Stieglmeier M."/>
            <person name="Klingl A."/>
            <person name="Woyke T."/>
            <person name="Ryan C.M."/>
            <person name="Banfield J.F."/>
        </authorList>
    </citation>
    <scope>NUCLEOTIDE SEQUENCE [LARGE SCALE GENOMIC DNA]</scope>
    <source>
        <strain evidence="13">CG_4_10_14_0_8_um_filter_42_10</strain>
    </source>
</reference>
<feature type="domain" description="Asn/Gln amidotransferase" evidence="12">
    <location>
        <begin position="329"/>
        <end position="495"/>
    </location>
</feature>
<dbReference type="NCBIfam" id="TIGR00133">
    <property type="entry name" value="gatB"/>
    <property type="match status" value="1"/>
</dbReference>
<dbReference type="InterPro" id="IPR017958">
    <property type="entry name" value="Gln-tRNA_amidoTrfase_suB_CS"/>
</dbReference>
<evidence type="ECO:0000313" key="13">
    <source>
        <dbReference type="EMBL" id="PIY96908.1"/>
    </source>
</evidence>
<dbReference type="NCBIfam" id="NF004012">
    <property type="entry name" value="PRK05477.1-2"/>
    <property type="match status" value="1"/>
</dbReference>
<dbReference type="Gene3D" id="1.10.10.410">
    <property type="match status" value="1"/>
</dbReference>
<dbReference type="SUPFAM" id="SSF55931">
    <property type="entry name" value="Glutamine synthetase/guanido kinase"/>
    <property type="match status" value="1"/>
</dbReference>
<comment type="catalytic activity">
    <reaction evidence="9 10">
        <text>L-glutamyl-tRNA(Gln) + L-glutamine + ATP + H2O = L-glutaminyl-tRNA(Gln) + L-glutamate + ADP + phosphate + H(+)</text>
        <dbReference type="Rhea" id="RHEA:17521"/>
        <dbReference type="Rhea" id="RHEA-COMP:9681"/>
        <dbReference type="Rhea" id="RHEA-COMP:9684"/>
        <dbReference type="ChEBI" id="CHEBI:15377"/>
        <dbReference type="ChEBI" id="CHEBI:15378"/>
        <dbReference type="ChEBI" id="CHEBI:29985"/>
        <dbReference type="ChEBI" id="CHEBI:30616"/>
        <dbReference type="ChEBI" id="CHEBI:43474"/>
        <dbReference type="ChEBI" id="CHEBI:58359"/>
        <dbReference type="ChEBI" id="CHEBI:78520"/>
        <dbReference type="ChEBI" id="CHEBI:78521"/>
        <dbReference type="ChEBI" id="CHEBI:456216"/>
    </reaction>
</comment>
<keyword evidence="6 10" id="KW-0648">Protein biosynthesis</keyword>
<comment type="subunit">
    <text evidence="2 10">Heterotrimer of A, B and C subunits.</text>
</comment>
<dbReference type="SUPFAM" id="SSF89095">
    <property type="entry name" value="GatB/YqeY motif"/>
    <property type="match status" value="1"/>
</dbReference>
<accession>A0A2M7RJH5</accession>
<dbReference type="InterPro" id="IPR006075">
    <property type="entry name" value="Asn/Gln-tRNA_Trfase_suB/E_cat"/>
</dbReference>
<dbReference type="GO" id="GO:0050567">
    <property type="term" value="F:glutaminyl-tRNA synthase (glutamine-hydrolyzing) activity"/>
    <property type="evidence" value="ECO:0007669"/>
    <property type="project" value="UniProtKB-UniRule"/>
</dbReference>
<dbReference type="InterPro" id="IPR042114">
    <property type="entry name" value="GatB_C_1"/>
</dbReference>
<evidence type="ECO:0000256" key="4">
    <source>
        <dbReference type="ARBA" id="ARBA00022741"/>
    </source>
</evidence>
<dbReference type="GO" id="GO:0070681">
    <property type="term" value="P:glutaminyl-tRNAGln biosynthesis via transamidation"/>
    <property type="evidence" value="ECO:0007669"/>
    <property type="project" value="TreeGrafter"/>
</dbReference>
<dbReference type="EC" id="6.3.5.-" evidence="10"/>
<dbReference type="GO" id="GO:0050566">
    <property type="term" value="F:asparaginyl-tRNA synthase (glutamine-hydrolyzing) activity"/>
    <property type="evidence" value="ECO:0007669"/>
    <property type="project" value="RHEA"/>
</dbReference>
<dbReference type="Pfam" id="PF02637">
    <property type="entry name" value="GatB_Yqey"/>
    <property type="match status" value="1"/>
</dbReference>
<dbReference type="InterPro" id="IPR018027">
    <property type="entry name" value="Asn/Gln_amidotransferase"/>
</dbReference>
<evidence type="ECO:0000256" key="5">
    <source>
        <dbReference type="ARBA" id="ARBA00022840"/>
    </source>
</evidence>
<dbReference type="GO" id="GO:0016740">
    <property type="term" value="F:transferase activity"/>
    <property type="evidence" value="ECO:0007669"/>
    <property type="project" value="UniProtKB-KW"/>
</dbReference>
<dbReference type="Gene3D" id="1.10.150.380">
    <property type="entry name" value="GatB domain, N-terminal subdomain"/>
    <property type="match status" value="1"/>
</dbReference>
<dbReference type="AlphaFoldDB" id="A0A2M7RJH5"/>
<gene>
    <name evidence="10" type="primary">gatB</name>
    <name evidence="13" type="ORF">COY66_01930</name>
</gene>
<evidence type="ECO:0000256" key="10">
    <source>
        <dbReference type="HAMAP-Rule" id="MF_00121"/>
    </source>
</evidence>
<feature type="region of interest" description="Disordered" evidence="11">
    <location>
        <begin position="237"/>
        <end position="257"/>
    </location>
</feature>
<evidence type="ECO:0000256" key="11">
    <source>
        <dbReference type="SAM" id="MobiDB-lite"/>
    </source>
</evidence>
<dbReference type="InterPro" id="IPR003789">
    <property type="entry name" value="Asn/Gln_tRNA_amidoTrase-B-like"/>
</dbReference>
<keyword evidence="5 10" id="KW-0067">ATP-binding</keyword>
<keyword evidence="4 10" id="KW-0547">Nucleotide-binding</keyword>
<dbReference type="PANTHER" id="PTHR11659">
    <property type="entry name" value="GLUTAMYL-TRNA GLN AMIDOTRANSFERASE SUBUNIT B MITOCHONDRIAL AND PROKARYOTIC PET112-RELATED"/>
    <property type="match status" value="1"/>
</dbReference>
<comment type="caution">
    <text evidence="13">The sequence shown here is derived from an EMBL/GenBank/DDBJ whole genome shotgun (WGS) entry which is preliminary data.</text>
</comment>
<comment type="similarity">
    <text evidence="1 10">Belongs to the GatB/GatE family. GatB subfamily.</text>
</comment>
<dbReference type="GO" id="GO:0006412">
    <property type="term" value="P:translation"/>
    <property type="evidence" value="ECO:0007669"/>
    <property type="project" value="UniProtKB-UniRule"/>
</dbReference>
<dbReference type="SMART" id="SM00845">
    <property type="entry name" value="GatB_Yqey"/>
    <property type="match status" value="1"/>
</dbReference>
<evidence type="ECO:0000256" key="3">
    <source>
        <dbReference type="ARBA" id="ARBA00022598"/>
    </source>
</evidence>
<dbReference type="InterPro" id="IPR014746">
    <property type="entry name" value="Gln_synth/guanido_kin_cat_dom"/>
</dbReference>
<dbReference type="InterPro" id="IPR017959">
    <property type="entry name" value="Asn/Gln-tRNA_amidoTrfase_suB/E"/>
</dbReference>
<dbReference type="EMBL" id="PFMD01000024">
    <property type="protein sequence ID" value="PIY96908.1"/>
    <property type="molecule type" value="Genomic_DNA"/>
</dbReference>
<comment type="function">
    <text evidence="7 10">Allows the formation of correctly charged Asn-tRNA(Asn) or Gln-tRNA(Gln) through the transamidation of misacylated Asp-tRNA(Asn) or Glu-tRNA(Gln) in organisms which lack either or both of asparaginyl-tRNA or glutaminyl-tRNA synthetases. The reaction takes place in the presence of glutamine and ATP through an activated phospho-Asp-tRNA(Asn) or phospho-Glu-tRNA(Gln).</text>
</comment>
<protein>
    <recommendedName>
        <fullName evidence="10">Aspartyl/glutamyl-tRNA(Asn/Gln) amidotransferase subunit B</fullName>
        <shortName evidence="10">Asp/Glu-ADT subunit B</shortName>
        <ecNumber evidence="10">6.3.5.-</ecNumber>
    </recommendedName>
</protein>
<evidence type="ECO:0000256" key="9">
    <source>
        <dbReference type="ARBA" id="ARBA00047913"/>
    </source>
</evidence>
<dbReference type="FunFam" id="1.10.10.410:FF:000001">
    <property type="entry name" value="Aspartyl/glutamyl-tRNA(Asn/Gln) amidotransferase subunit B"/>
    <property type="match status" value="1"/>
</dbReference>
<dbReference type="HAMAP" id="MF_00121">
    <property type="entry name" value="GatB"/>
    <property type="match status" value="1"/>
</dbReference>
<evidence type="ECO:0000256" key="8">
    <source>
        <dbReference type="ARBA" id="ARBA00047380"/>
    </source>
</evidence>
<dbReference type="NCBIfam" id="NF004014">
    <property type="entry name" value="PRK05477.1-4"/>
    <property type="match status" value="1"/>
</dbReference>